<sequence length="110" mass="12454">MEGYILESGRISDWNKTGFRWPRTHRMSMVHALVNSAVEVVSLKTTELGIDSLSALGLMNIEHVLRVEAIIEAGFRPARCIQAVLDIGEIVWFSPSSRRCSRRWPVLALF</sequence>
<keyword evidence="2" id="KW-1185">Reference proteome</keyword>
<proteinExistence type="predicted"/>
<protein>
    <submittedName>
        <fullName evidence="1">Uncharacterized protein</fullName>
    </submittedName>
</protein>
<evidence type="ECO:0000313" key="2">
    <source>
        <dbReference type="Proteomes" id="UP000217790"/>
    </source>
</evidence>
<organism evidence="1 2">
    <name type="scientific">Armillaria gallica</name>
    <name type="common">Bulbous honey fungus</name>
    <name type="synonym">Armillaria bulbosa</name>
    <dbReference type="NCBI Taxonomy" id="47427"/>
    <lineage>
        <taxon>Eukaryota</taxon>
        <taxon>Fungi</taxon>
        <taxon>Dikarya</taxon>
        <taxon>Basidiomycota</taxon>
        <taxon>Agaricomycotina</taxon>
        <taxon>Agaricomycetes</taxon>
        <taxon>Agaricomycetidae</taxon>
        <taxon>Agaricales</taxon>
        <taxon>Marasmiineae</taxon>
        <taxon>Physalacriaceae</taxon>
        <taxon>Armillaria</taxon>
    </lineage>
</organism>
<dbReference type="AlphaFoldDB" id="A0A2H3DWC3"/>
<dbReference type="Proteomes" id="UP000217790">
    <property type="component" value="Unassembled WGS sequence"/>
</dbReference>
<reference evidence="2" key="1">
    <citation type="journal article" date="2017" name="Nat. Ecol. Evol.">
        <title>Genome expansion and lineage-specific genetic innovations in the forest pathogenic fungi Armillaria.</title>
        <authorList>
            <person name="Sipos G."/>
            <person name="Prasanna A.N."/>
            <person name="Walter M.C."/>
            <person name="O'Connor E."/>
            <person name="Balint B."/>
            <person name="Krizsan K."/>
            <person name="Kiss B."/>
            <person name="Hess J."/>
            <person name="Varga T."/>
            <person name="Slot J."/>
            <person name="Riley R."/>
            <person name="Boka B."/>
            <person name="Rigling D."/>
            <person name="Barry K."/>
            <person name="Lee J."/>
            <person name="Mihaltcheva S."/>
            <person name="LaButti K."/>
            <person name="Lipzen A."/>
            <person name="Waldron R."/>
            <person name="Moloney N.M."/>
            <person name="Sperisen C."/>
            <person name="Kredics L."/>
            <person name="Vagvoelgyi C."/>
            <person name="Patrignani A."/>
            <person name="Fitzpatrick D."/>
            <person name="Nagy I."/>
            <person name="Doyle S."/>
            <person name="Anderson J.B."/>
            <person name="Grigoriev I.V."/>
            <person name="Gueldener U."/>
            <person name="Muensterkoetter M."/>
            <person name="Nagy L.G."/>
        </authorList>
    </citation>
    <scope>NUCLEOTIDE SEQUENCE [LARGE SCALE GENOMIC DNA]</scope>
    <source>
        <strain evidence="2">Ar21-2</strain>
    </source>
</reference>
<gene>
    <name evidence="1" type="ORF">ARMGADRAFT_569265</name>
</gene>
<evidence type="ECO:0000313" key="1">
    <source>
        <dbReference type="EMBL" id="PBK98164.1"/>
    </source>
</evidence>
<dbReference type="InParanoid" id="A0A2H3DWC3"/>
<dbReference type="EMBL" id="KZ293648">
    <property type="protein sequence ID" value="PBK98164.1"/>
    <property type="molecule type" value="Genomic_DNA"/>
</dbReference>
<accession>A0A2H3DWC3</accession>
<name>A0A2H3DWC3_ARMGA</name>